<keyword evidence="1" id="KW-0808">Transferase</keyword>
<evidence type="ECO:0000313" key="4">
    <source>
        <dbReference type="Proteomes" id="UP000092445"/>
    </source>
</evidence>
<dbReference type="Proteomes" id="UP000092445">
    <property type="component" value="Unassembled WGS sequence"/>
</dbReference>
<evidence type="ECO:0000313" key="3">
    <source>
        <dbReference type="EnsemblMetazoa" id="GPAI003317-PA"/>
    </source>
</evidence>
<accession>A0A1A9Z474</accession>
<proteinExistence type="predicted"/>
<organism evidence="3 4">
    <name type="scientific">Glossina pallidipes</name>
    <name type="common">Tsetse fly</name>
    <dbReference type="NCBI Taxonomy" id="7398"/>
    <lineage>
        <taxon>Eukaryota</taxon>
        <taxon>Metazoa</taxon>
        <taxon>Ecdysozoa</taxon>
        <taxon>Arthropoda</taxon>
        <taxon>Hexapoda</taxon>
        <taxon>Insecta</taxon>
        <taxon>Pterygota</taxon>
        <taxon>Neoptera</taxon>
        <taxon>Endopterygota</taxon>
        <taxon>Diptera</taxon>
        <taxon>Brachycera</taxon>
        <taxon>Muscomorpha</taxon>
        <taxon>Hippoboscoidea</taxon>
        <taxon>Glossinidae</taxon>
        <taxon>Glossina</taxon>
    </lineage>
</organism>
<keyword evidence="2" id="KW-0012">Acyltransferase</keyword>
<dbReference type="GO" id="GO:0031415">
    <property type="term" value="C:NatA complex"/>
    <property type="evidence" value="ECO:0007669"/>
    <property type="project" value="InterPro"/>
</dbReference>
<dbReference type="VEuPathDB" id="VectorBase:GPAI003317"/>
<dbReference type="GO" id="GO:1990189">
    <property type="term" value="F:protein N-terminal-serine acetyltransferase activity"/>
    <property type="evidence" value="ECO:0007669"/>
    <property type="project" value="TreeGrafter"/>
</dbReference>
<sequence length="76" mass="8632">MQHCNLLCLPDNFQMKYYFYHGLTWPQLSHVAEDNKGNIGIYVLAKMKEPESGEDSKRGHITSLAVKRSGCLLHAP</sequence>
<dbReference type="PANTHER" id="PTHR23091:SF4">
    <property type="entry name" value="N-TERMINAL AMINO-ACID N(ALPHA)-ACETYLTRANSFERASE NATA"/>
    <property type="match status" value="1"/>
</dbReference>
<dbReference type="InterPro" id="IPR045047">
    <property type="entry name" value="Ard1-like"/>
</dbReference>
<dbReference type="PANTHER" id="PTHR23091">
    <property type="entry name" value="N-TERMINAL ACETYLTRANSFERASE"/>
    <property type="match status" value="1"/>
</dbReference>
<protein>
    <submittedName>
        <fullName evidence="3">Uncharacterized protein</fullName>
    </submittedName>
</protein>
<reference evidence="3" key="2">
    <citation type="submission" date="2020-05" db="UniProtKB">
        <authorList>
            <consortium name="EnsemblMetazoa"/>
        </authorList>
    </citation>
    <scope>IDENTIFICATION</scope>
    <source>
        <strain evidence="3">IAEA</strain>
    </source>
</reference>
<dbReference type="EnsemblMetazoa" id="GPAI003317-RA">
    <property type="protein sequence ID" value="GPAI003317-PA"/>
    <property type="gene ID" value="GPAI003317"/>
</dbReference>
<dbReference type="STRING" id="7398.A0A1A9Z474"/>
<name>A0A1A9Z474_GLOPL</name>
<evidence type="ECO:0000256" key="1">
    <source>
        <dbReference type="ARBA" id="ARBA00022679"/>
    </source>
</evidence>
<evidence type="ECO:0000256" key="2">
    <source>
        <dbReference type="ARBA" id="ARBA00023315"/>
    </source>
</evidence>
<dbReference type="GO" id="GO:1990190">
    <property type="term" value="F:protein-N-terminal-glutamate acetyltransferase activity"/>
    <property type="evidence" value="ECO:0007669"/>
    <property type="project" value="TreeGrafter"/>
</dbReference>
<reference evidence="4" key="1">
    <citation type="submission" date="2014-03" db="EMBL/GenBank/DDBJ databases">
        <authorList>
            <person name="Aksoy S."/>
            <person name="Warren W."/>
            <person name="Wilson R.K."/>
        </authorList>
    </citation>
    <scope>NUCLEOTIDE SEQUENCE [LARGE SCALE GENOMIC DNA]</scope>
    <source>
        <strain evidence="4">IAEA</strain>
    </source>
</reference>
<dbReference type="Gene3D" id="3.40.630.30">
    <property type="match status" value="1"/>
</dbReference>
<dbReference type="AlphaFoldDB" id="A0A1A9Z474"/>
<keyword evidence="4" id="KW-1185">Reference proteome</keyword>